<evidence type="ECO:0000259" key="1">
    <source>
        <dbReference type="Pfam" id="PF25056"/>
    </source>
</evidence>
<dbReference type="RefSeq" id="WP_379977403.1">
    <property type="nucleotide sequence ID" value="NZ_JBHSFV010000002.1"/>
</dbReference>
<feature type="domain" description="DUF7793" evidence="1">
    <location>
        <begin position="14"/>
        <end position="118"/>
    </location>
</feature>
<evidence type="ECO:0000313" key="2">
    <source>
        <dbReference type="EMBL" id="MFC4633208.1"/>
    </source>
</evidence>
<organism evidence="2 3">
    <name type="scientific">Dokdonia ponticola</name>
    <dbReference type="NCBI Taxonomy" id="2041041"/>
    <lineage>
        <taxon>Bacteria</taxon>
        <taxon>Pseudomonadati</taxon>
        <taxon>Bacteroidota</taxon>
        <taxon>Flavobacteriia</taxon>
        <taxon>Flavobacteriales</taxon>
        <taxon>Flavobacteriaceae</taxon>
        <taxon>Dokdonia</taxon>
    </lineage>
</organism>
<dbReference type="Pfam" id="PF25056">
    <property type="entry name" value="DUF7793"/>
    <property type="match status" value="1"/>
</dbReference>
<keyword evidence="3" id="KW-1185">Reference proteome</keyword>
<evidence type="ECO:0000313" key="3">
    <source>
        <dbReference type="Proteomes" id="UP001596043"/>
    </source>
</evidence>
<dbReference type="InterPro" id="IPR056695">
    <property type="entry name" value="DUF7793"/>
</dbReference>
<reference evidence="3" key="1">
    <citation type="journal article" date="2019" name="Int. J. Syst. Evol. Microbiol.">
        <title>The Global Catalogue of Microorganisms (GCM) 10K type strain sequencing project: providing services to taxonomists for standard genome sequencing and annotation.</title>
        <authorList>
            <consortium name="The Broad Institute Genomics Platform"/>
            <consortium name="The Broad Institute Genome Sequencing Center for Infectious Disease"/>
            <person name="Wu L."/>
            <person name="Ma J."/>
        </authorList>
    </citation>
    <scope>NUCLEOTIDE SEQUENCE [LARGE SCALE GENOMIC DNA]</scope>
    <source>
        <strain evidence="3">YJ-61-S</strain>
    </source>
</reference>
<proteinExistence type="predicted"/>
<comment type="caution">
    <text evidence="2">The sequence shown here is derived from an EMBL/GenBank/DDBJ whole genome shotgun (WGS) entry which is preliminary data.</text>
</comment>
<gene>
    <name evidence="2" type="ORF">ACFO3O_04780</name>
</gene>
<sequence>MNTIETNFDFGKVKIQDDIVIAEMKEGITIDINYNKEFLEFCENYFKGKPYGYISNRIYSYSINPTVYLNTAKNSNIRAIAVVSSDPVNQRNVIIEKQFFEHPFEAFATLEEAIAWIHGVLAN</sequence>
<protein>
    <recommendedName>
        <fullName evidence="1">DUF7793 domain-containing protein</fullName>
    </recommendedName>
</protein>
<dbReference type="Proteomes" id="UP001596043">
    <property type="component" value="Unassembled WGS sequence"/>
</dbReference>
<name>A0ABV9HTL0_9FLAO</name>
<accession>A0ABV9HTL0</accession>
<dbReference type="EMBL" id="JBHSFV010000002">
    <property type="protein sequence ID" value="MFC4633208.1"/>
    <property type="molecule type" value="Genomic_DNA"/>
</dbReference>